<name>A0A919AD79_9ACTN</name>
<reference evidence="3" key="2">
    <citation type="submission" date="2020-09" db="EMBL/GenBank/DDBJ databases">
        <authorList>
            <person name="Sun Q."/>
            <person name="Ohkuma M."/>
        </authorList>
    </citation>
    <scope>NUCLEOTIDE SEQUENCE</scope>
    <source>
        <strain evidence="3">JCM 3302</strain>
    </source>
</reference>
<feature type="compositionally biased region" description="Low complexity" evidence="1">
    <location>
        <begin position="14"/>
        <end position="33"/>
    </location>
</feature>
<gene>
    <name evidence="3" type="ORF">GCM10014715_65060</name>
</gene>
<feature type="region of interest" description="Disordered" evidence="1">
    <location>
        <begin position="1"/>
        <end position="52"/>
    </location>
</feature>
<dbReference type="EMBL" id="BNBC01000039">
    <property type="protein sequence ID" value="GHE99879.1"/>
    <property type="molecule type" value="Genomic_DNA"/>
</dbReference>
<evidence type="ECO:0000256" key="2">
    <source>
        <dbReference type="SAM" id="Phobius"/>
    </source>
</evidence>
<dbReference type="RefSeq" id="WP_189905949.1">
    <property type="nucleotide sequence ID" value="NZ_BNBC01000039.1"/>
</dbReference>
<proteinExistence type="predicted"/>
<feature type="compositionally biased region" description="Pro residues" evidence="1">
    <location>
        <begin position="1"/>
        <end position="12"/>
    </location>
</feature>
<dbReference type="Proteomes" id="UP000641386">
    <property type="component" value="Unassembled WGS sequence"/>
</dbReference>
<evidence type="ECO:0008006" key="5">
    <source>
        <dbReference type="Google" id="ProtNLM"/>
    </source>
</evidence>
<protein>
    <recommendedName>
        <fullName evidence="5">Secreted protein</fullName>
    </recommendedName>
</protein>
<reference evidence="3" key="1">
    <citation type="journal article" date="2014" name="Int. J. Syst. Evol. Microbiol.">
        <title>Complete genome sequence of Corynebacterium casei LMG S-19264T (=DSM 44701T), isolated from a smear-ripened cheese.</title>
        <authorList>
            <consortium name="US DOE Joint Genome Institute (JGI-PGF)"/>
            <person name="Walter F."/>
            <person name="Albersmeier A."/>
            <person name="Kalinowski J."/>
            <person name="Ruckert C."/>
        </authorList>
    </citation>
    <scope>NUCLEOTIDE SEQUENCE</scope>
    <source>
        <strain evidence="3">JCM 3302</strain>
    </source>
</reference>
<evidence type="ECO:0000313" key="4">
    <source>
        <dbReference type="Proteomes" id="UP000641386"/>
    </source>
</evidence>
<keyword evidence="2" id="KW-1133">Transmembrane helix</keyword>
<evidence type="ECO:0000256" key="1">
    <source>
        <dbReference type="SAM" id="MobiDB-lite"/>
    </source>
</evidence>
<accession>A0A919AD79</accession>
<feature type="transmembrane region" description="Helical" evidence="2">
    <location>
        <begin position="54"/>
        <end position="76"/>
    </location>
</feature>
<sequence>MNENPPPQPEQPTEPEQPAQPEQIAQPEQSAQAFQLDGLPPEPSPHPTRRRRRVVPVIGCAVLLAALVGGTGFTVVTARDADRDPGAPVWRLPKAAADDERQAEARGLKGLLLPYGTTENVRGPDLSQFGADAELNGAQATALRKESLRSLPRSQRRRLEKEIDKQHIQGMAMRSYVSTATNQGWQPAKDAFTVEIVLSRMDRRSARSIVAFQQDFLDALKVFRAGPKIEGHRNAKCFLPPAGSKDKLDVMVCSAYEGDILVSATMNAVKPLDTKAAARLLRDQLDRIKDPGKAV</sequence>
<keyword evidence="4" id="KW-1185">Reference proteome</keyword>
<evidence type="ECO:0000313" key="3">
    <source>
        <dbReference type="EMBL" id="GHE99879.1"/>
    </source>
</evidence>
<organism evidence="3 4">
    <name type="scientific">Streptomyces spiralis</name>
    <dbReference type="NCBI Taxonomy" id="66376"/>
    <lineage>
        <taxon>Bacteria</taxon>
        <taxon>Bacillati</taxon>
        <taxon>Actinomycetota</taxon>
        <taxon>Actinomycetes</taxon>
        <taxon>Kitasatosporales</taxon>
        <taxon>Streptomycetaceae</taxon>
        <taxon>Streptomyces</taxon>
    </lineage>
</organism>
<keyword evidence="2" id="KW-0812">Transmembrane</keyword>
<dbReference type="AlphaFoldDB" id="A0A919AD79"/>
<keyword evidence="2" id="KW-0472">Membrane</keyword>
<comment type="caution">
    <text evidence="3">The sequence shown here is derived from an EMBL/GenBank/DDBJ whole genome shotgun (WGS) entry which is preliminary data.</text>
</comment>